<dbReference type="EMBL" id="FZOC01000006">
    <property type="protein sequence ID" value="SNS10059.1"/>
    <property type="molecule type" value="Genomic_DNA"/>
</dbReference>
<evidence type="ECO:0000313" key="3">
    <source>
        <dbReference type="EMBL" id="SNS10059.1"/>
    </source>
</evidence>
<keyword evidence="2" id="KW-0812">Transmembrane</keyword>
<feature type="transmembrane region" description="Helical" evidence="2">
    <location>
        <begin position="44"/>
        <end position="68"/>
    </location>
</feature>
<keyword evidence="4" id="KW-1185">Reference proteome</keyword>
<reference evidence="3 4" key="1">
    <citation type="submission" date="2017-06" db="EMBL/GenBank/DDBJ databases">
        <authorList>
            <person name="Kim H.J."/>
            <person name="Triplett B.A."/>
        </authorList>
    </citation>
    <scope>NUCLEOTIDE SEQUENCE [LARGE SCALE GENOMIC DNA]</scope>
    <source>
        <strain evidence="3 4">DSM 13116</strain>
    </source>
</reference>
<evidence type="ECO:0000256" key="2">
    <source>
        <dbReference type="SAM" id="Phobius"/>
    </source>
</evidence>
<evidence type="ECO:0000256" key="1">
    <source>
        <dbReference type="SAM" id="MobiDB-lite"/>
    </source>
</evidence>
<feature type="region of interest" description="Disordered" evidence="1">
    <location>
        <begin position="82"/>
        <end position="101"/>
    </location>
</feature>
<name>A0A239BR01_9BACT</name>
<keyword evidence="2" id="KW-0472">Membrane</keyword>
<organism evidence="3 4">
    <name type="scientific">Humidesulfovibrio mexicanus</name>
    <dbReference type="NCBI Taxonomy" id="147047"/>
    <lineage>
        <taxon>Bacteria</taxon>
        <taxon>Pseudomonadati</taxon>
        <taxon>Thermodesulfobacteriota</taxon>
        <taxon>Desulfovibrionia</taxon>
        <taxon>Desulfovibrionales</taxon>
        <taxon>Desulfovibrionaceae</taxon>
        <taxon>Humidesulfovibrio</taxon>
    </lineage>
</organism>
<keyword evidence="2" id="KW-1133">Transmembrane helix</keyword>
<evidence type="ECO:0000313" key="4">
    <source>
        <dbReference type="Proteomes" id="UP000198324"/>
    </source>
</evidence>
<dbReference type="AlphaFoldDB" id="A0A239BR01"/>
<proteinExistence type="predicted"/>
<gene>
    <name evidence="3" type="ORF">SAMN04488503_2734</name>
</gene>
<dbReference type="RefSeq" id="WP_089275074.1">
    <property type="nucleotide sequence ID" value="NZ_FZOC01000006.1"/>
</dbReference>
<sequence length="101" mass="10552">MAQEVTKKQAVVRMIGFGAATAALYAAVFQHANAVTELFSRGGMYAALPIATVFLVSYVHGGFASNLWSALGITAKSPAKAVKTAQPAKTKRPEARATLNA</sequence>
<accession>A0A239BR01</accession>
<dbReference type="OrthoDB" id="5432483at2"/>
<feature type="transmembrane region" description="Helical" evidence="2">
    <location>
        <begin position="12"/>
        <end position="32"/>
    </location>
</feature>
<protein>
    <submittedName>
        <fullName evidence="3">Uncharacterized protein</fullName>
    </submittedName>
</protein>
<dbReference type="Proteomes" id="UP000198324">
    <property type="component" value="Unassembled WGS sequence"/>
</dbReference>